<feature type="non-terminal residue" evidence="1">
    <location>
        <position position="79"/>
    </location>
</feature>
<dbReference type="AlphaFoldDB" id="S4PYX0"/>
<proteinExistence type="predicted"/>
<protein>
    <submittedName>
        <fullName evidence="1">Uncharacterized protein</fullName>
    </submittedName>
</protein>
<sequence length="79" mass="9144">FGAHGFYSFPLIFNYHQTQSIQYLPIVENNAPCYPAMSHVDTNEIMYFLINVLWLKFTTSFITAVHEKTPGPMVTFSHE</sequence>
<evidence type="ECO:0000313" key="1">
    <source>
        <dbReference type="EMBL" id="JAA90007.1"/>
    </source>
</evidence>
<reference evidence="1" key="2">
    <citation type="submission" date="2013-05" db="EMBL/GenBank/DDBJ databases">
        <authorList>
            <person name="Carter J.-M."/>
            <person name="Baker S.C."/>
            <person name="Pink R."/>
            <person name="Carter D.R.F."/>
            <person name="Collins A."/>
            <person name="Tomlin J."/>
            <person name="Gibbs M."/>
            <person name="Breuker C.J."/>
        </authorList>
    </citation>
    <scope>NUCLEOTIDE SEQUENCE</scope>
    <source>
        <tissue evidence="1">Ovary</tissue>
    </source>
</reference>
<organism evidence="1">
    <name type="scientific">Pararge aegeria</name>
    <name type="common">speckled wood butterfly</name>
    <dbReference type="NCBI Taxonomy" id="116150"/>
    <lineage>
        <taxon>Eukaryota</taxon>
        <taxon>Metazoa</taxon>
        <taxon>Ecdysozoa</taxon>
        <taxon>Arthropoda</taxon>
        <taxon>Hexapoda</taxon>
        <taxon>Insecta</taxon>
        <taxon>Pterygota</taxon>
        <taxon>Neoptera</taxon>
        <taxon>Endopterygota</taxon>
        <taxon>Lepidoptera</taxon>
        <taxon>Glossata</taxon>
        <taxon>Ditrysia</taxon>
        <taxon>Papilionoidea</taxon>
        <taxon>Nymphalidae</taxon>
        <taxon>Satyrinae</taxon>
        <taxon>Satyrini</taxon>
        <taxon>Parargina</taxon>
        <taxon>Pararge</taxon>
    </lineage>
</organism>
<accession>S4PYX0</accession>
<feature type="non-terminal residue" evidence="1">
    <location>
        <position position="1"/>
    </location>
</feature>
<name>S4PYX0_9NEOP</name>
<reference evidence="1" key="1">
    <citation type="journal article" date="2013" name="BMC Genomics">
        <title>Unscrambling butterfly oogenesis.</title>
        <authorList>
            <person name="Carter J.M."/>
            <person name="Baker S.C."/>
            <person name="Pink R."/>
            <person name="Carter D.R."/>
            <person name="Collins A."/>
            <person name="Tomlin J."/>
            <person name="Gibbs M."/>
            <person name="Breuker C.J."/>
        </authorList>
    </citation>
    <scope>NUCLEOTIDE SEQUENCE</scope>
    <source>
        <tissue evidence="1">Ovary</tissue>
    </source>
</reference>
<dbReference type="EMBL" id="GAIX01002553">
    <property type="protein sequence ID" value="JAA90007.1"/>
    <property type="molecule type" value="Transcribed_RNA"/>
</dbReference>